<reference evidence="2 3" key="1">
    <citation type="journal article" date="2013" name="Curr. Biol.">
        <title>The Genome of the Foraminiferan Reticulomyxa filosa.</title>
        <authorList>
            <person name="Glockner G."/>
            <person name="Hulsmann N."/>
            <person name="Schleicher M."/>
            <person name="Noegel A.A."/>
            <person name="Eichinger L."/>
            <person name="Gallinger C."/>
            <person name="Pawlowski J."/>
            <person name="Sierra R."/>
            <person name="Euteneuer U."/>
            <person name="Pillet L."/>
            <person name="Moustafa A."/>
            <person name="Platzer M."/>
            <person name="Groth M."/>
            <person name="Szafranski K."/>
            <person name="Schliwa M."/>
        </authorList>
    </citation>
    <scope>NUCLEOTIDE SEQUENCE [LARGE SCALE GENOMIC DNA]</scope>
</reference>
<feature type="transmembrane region" description="Helical" evidence="1">
    <location>
        <begin position="118"/>
        <end position="142"/>
    </location>
</feature>
<organism evidence="2 3">
    <name type="scientific">Reticulomyxa filosa</name>
    <dbReference type="NCBI Taxonomy" id="46433"/>
    <lineage>
        <taxon>Eukaryota</taxon>
        <taxon>Sar</taxon>
        <taxon>Rhizaria</taxon>
        <taxon>Retaria</taxon>
        <taxon>Foraminifera</taxon>
        <taxon>Monothalamids</taxon>
        <taxon>Reticulomyxidae</taxon>
        <taxon>Reticulomyxa</taxon>
    </lineage>
</organism>
<feature type="transmembrane region" description="Helical" evidence="1">
    <location>
        <begin position="314"/>
        <end position="337"/>
    </location>
</feature>
<evidence type="ECO:0000313" key="2">
    <source>
        <dbReference type="EMBL" id="ETO30120.1"/>
    </source>
</evidence>
<keyword evidence="1" id="KW-0472">Membrane</keyword>
<dbReference type="EMBL" id="ASPP01005668">
    <property type="protein sequence ID" value="ETO30120.1"/>
    <property type="molecule type" value="Genomic_DNA"/>
</dbReference>
<feature type="transmembrane region" description="Helical" evidence="1">
    <location>
        <begin position="270"/>
        <end position="288"/>
    </location>
</feature>
<name>X6NUY5_RETFI</name>
<keyword evidence="1" id="KW-1133">Transmembrane helix</keyword>
<gene>
    <name evidence="2" type="ORF">RFI_07003</name>
</gene>
<dbReference type="Proteomes" id="UP000023152">
    <property type="component" value="Unassembled WGS sequence"/>
</dbReference>
<dbReference type="AlphaFoldDB" id="X6NUY5"/>
<protein>
    <submittedName>
        <fullName evidence="2">Uncharacterized protein</fullName>
    </submittedName>
</protein>
<keyword evidence="3" id="KW-1185">Reference proteome</keyword>
<keyword evidence="1" id="KW-0812">Transmembrane</keyword>
<accession>X6NUY5</accession>
<sequence>MASLITFCAWWCFMLWLFCFFVFCFGIYAQFEVVFEKLSACELTVEERLQIIKRHYKTTMIYFCEEFALPMELSQLIVQQYLPEPHNFINLCPSNENNLWFETQFYCYAQMVLQIVKFLLLCMLGVSILLIPLLGFEIVAFLDLLMSQKGMIYTDGICSADFNTFFEFCCPVYVLIWLTFGWKKANHESFCKEYSRVQEVVQALGNNCMNVNYKHLPKLFYTCEAIFWGHMYHIYSVLMVTWFWLYCIITEKYTITSIWTENWWNFGSTCFAYNFLPIICAVSFYQWMWNAHESSCTKASRLTMRQLMLNRLNINWLGVHLQLYFCVGTVMMAVAFFL</sequence>
<feature type="transmembrane region" description="Helical" evidence="1">
    <location>
        <begin position="7"/>
        <end position="29"/>
    </location>
</feature>
<evidence type="ECO:0000256" key="1">
    <source>
        <dbReference type="SAM" id="Phobius"/>
    </source>
</evidence>
<feature type="transmembrane region" description="Helical" evidence="1">
    <location>
        <begin position="225"/>
        <end position="249"/>
    </location>
</feature>
<comment type="caution">
    <text evidence="2">The sequence shown here is derived from an EMBL/GenBank/DDBJ whole genome shotgun (WGS) entry which is preliminary data.</text>
</comment>
<feature type="transmembrane region" description="Helical" evidence="1">
    <location>
        <begin position="162"/>
        <end position="180"/>
    </location>
</feature>
<evidence type="ECO:0000313" key="3">
    <source>
        <dbReference type="Proteomes" id="UP000023152"/>
    </source>
</evidence>
<proteinExistence type="predicted"/>